<keyword evidence="2" id="KW-1133">Transmembrane helix</keyword>
<comment type="caution">
    <text evidence="3">The sequence shown here is derived from an EMBL/GenBank/DDBJ whole genome shotgun (WGS) entry which is preliminary data.</text>
</comment>
<feature type="transmembrane region" description="Helical" evidence="2">
    <location>
        <begin position="12"/>
        <end position="32"/>
    </location>
</feature>
<feature type="transmembrane region" description="Helical" evidence="2">
    <location>
        <begin position="38"/>
        <end position="58"/>
    </location>
</feature>
<name>A0A2A4T5A3_9DELT</name>
<organism evidence="3 4">
    <name type="scientific">SAR324 cluster bacterium</name>
    <dbReference type="NCBI Taxonomy" id="2024889"/>
    <lineage>
        <taxon>Bacteria</taxon>
        <taxon>Deltaproteobacteria</taxon>
        <taxon>SAR324 cluster</taxon>
    </lineage>
</organism>
<gene>
    <name evidence="3" type="ORF">COB67_05960</name>
</gene>
<proteinExistence type="predicted"/>
<dbReference type="SUPFAM" id="SSF48452">
    <property type="entry name" value="TPR-like"/>
    <property type="match status" value="1"/>
</dbReference>
<dbReference type="InterPro" id="IPR011990">
    <property type="entry name" value="TPR-like_helical_dom_sf"/>
</dbReference>
<dbReference type="AlphaFoldDB" id="A0A2A4T5A3"/>
<dbReference type="EMBL" id="NVSR01000030">
    <property type="protein sequence ID" value="PCI28584.1"/>
    <property type="molecule type" value="Genomic_DNA"/>
</dbReference>
<dbReference type="Proteomes" id="UP000218113">
    <property type="component" value="Unassembled WGS sequence"/>
</dbReference>
<reference evidence="4" key="1">
    <citation type="submission" date="2017-08" db="EMBL/GenBank/DDBJ databases">
        <title>A dynamic microbial community with high functional redundancy inhabits the cold, oxic subseafloor aquifer.</title>
        <authorList>
            <person name="Tully B.J."/>
            <person name="Wheat C.G."/>
            <person name="Glazer B.T."/>
            <person name="Huber J.A."/>
        </authorList>
    </citation>
    <scope>NUCLEOTIDE SEQUENCE [LARGE SCALE GENOMIC DNA]</scope>
</reference>
<evidence type="ECO:0000313" key="3">
    <source>
        <dbReference type="EMBL" id="PCI28584.1"/>
    </source>
</evidence>
<evidence type="ECO:0000313" key="4">
    <source>
        <dbReference type="Proteomes" id="UP000218113"/>
    </source>
</evidence>
<keyword evidence="2" id="KW-0812">Transmembrane</keyword>
<keyword evidence="2" id="KW-0472">Membrane</keyword>
<evidence type="ECO:0000256" key="2">
    <source>
        <dbReference type="SAM" id="Phobius"/>
    </source>
</evidence>
<feature type="region of interest" description="Disordered" evidence="1">
    <location>
        <begin position="203"/>
        <end position="238"/>
    </location>
</feature>
<feature type="region of interest" description="Disordered" evidence="1">
    <location>
        <begin position="149"/>
        <end position="177"/>
    </location>
</feature>
<protein>
    <submittedName>
        <fullName evidence="3">Uncharacterized protein</fullName>
    </submittedName>
</protein>
<accession>A0A2A4T5A3</accession>
<dbReference type="Gene3D" id="1.25.40.10">
    <property type="entry name" value="Tetratricopeptide repeat domain"/>
    <property type="match status" value="1"/>
</dbReference>
<sequence>MDQRNHHVRENIIIKIALQILTVAIFVGGVLYSLELEVALGIIALLFLVTAQILFLVARTKVTRNAPPIDSKHIADIINKIKKSPTIQEPTPEPFEPTEEKISSDIFSKFQQNLDQSTPRAPIKAKAPEEENEVIVSLSSKRPIVPKKAATLEPALPRREAPKQAVPAYNPYSKVSKPALKPAPVAKAPIDDIDVGSIDSLFDDIQEPSQPKPKRPPVTPSQRKQLKEVQEAGAAPELNSPVPLISKEILTSEDFEVNPLNEKKETEMVLSLVKKSLKAENYQEGLKTIQQWLQTSARNNAPAEQIREVLQLKGDCEFALQLFEEASKSWQILAKKYFKGGDASSLKLLEDWNRKFIDLGQQKFALHFLFTSLNEYRHRDNYTEMDQTYLQIETGYEQLKDWARLIQTIQNHMAIKKIIKDYAGQLSLLDHLGKLLYDQGDADGSRKCYEQSIAIKQQMLRG</sequence>
<evidence type="ECO:0000256" key="1">
    <source>
        <dbReference type="SAM" id="MobiDB-lite"/>
    </source>
</evidence>